<dbReference type="Gene3D" id="3.30.420.40">
    <property type="match status" value="1"/>
</dbReference>
<dbReference type="EMBL" id="AHFK01000116">
    <property type="protein sequence ID" value="EOQ00420.1"/>
    <property type="molecule type" value="Genomic_DNA"/>
</dbReference>
<dbReference type="InterPro" id="IPR043129">
    <property type="entry name" value="ATPase_NBD"/>
</dbReference>
<proteinExistence type="predicted"/>
<dbReference type="AlphaFoldDB" id="A0A9W5R044"/>
<dbReference type="InterPro" id="IPR040607">
    <property type="entry name" value="ALP_N"/>
</dbReference>
<evidence type="ECO:0000313" key="3">
    <source>
        <dbReference type="Proteomes" id="UP000014028"/>
    </source>
</evidence>
<dbReference type="Proteomes" id="UP000014028">
    <property type="component" value="Unassembled WGS sequence"/>
</dbReference>
<feature type="domain" description="Actin-like protein N-terminal" evidence="1">
    <location>
        <begin position="16"/>
        <end position="164"/>
    </location>
</feature>
<evidence type="ECO:0000313" key="2">
    <source>
        <dbReference type="EMBL" id="EOQ00420.1"/>
    </source>
</evidence>
<comment type="caution">
    <text evidence="2">The sequence shown here is derived from an EMBL/GenBank/DDBJ whole genome shotgun (WGS) entry which is preliminary data.</text>
</comment>
<evidence type="ECO:0000259" key="1">
    <source>
        <dbReference type="Pfam" id="PF17989"/>
    </source>
</evidence>
<gene>
    <name evidence="2" type="ORF">IKC_06465</name>
</gene>
<sequence length="355" mass="39651">MNDQLRNEIITTLYTLDLGNGFAKRKIKDDGEVKVDSSVLAKKPEGFNSSDLSTYSLNKTDLYYVGNDVVKTKLKALRAQTVDKAERYFSERYELLLYAFIASDFPNAKEINIPVLGLMLPNEHYAPCEEKLQQKYTGSKVITVSGVDVKVNVEEVVVLPQPLGSYMYALGENKITKEEEVLVCDGGAGTFDPAVVVNNFVTDDNYSNEGVDNAYIQIRKRLIELYGELPYFKTLSNIPLILQHGVLKDGELHAIAEDKKIVKILDDHLANIFEYLLENQYNVTSYGKVLWTGGLAPLHKDRLEAMPNKNFVVLGEEGQEANVLGLWNVVKAAYRFKGGAPLDGKQATANENQLN</sequence>
<organism evidence="2 3">
    <name type="scientific">Bacillus cereus VD184</name>
    <dbReference type="NCBI Taxonomy" id="1053242"/>
    <lineage>
        <taxon>Bacteria</taxon>
        <taxon>Bacillati</taxon>
        <taxon>Bacillota</taxon>
        <taxon>Bacilli</taxon>
        <taxon>Bacillales</taxon>
        <taxon>Bacillaceae</taxon>
        <taxon>Bacillus</taxon>
        <taxon>Bacillus cereus group</taxon>
    </lineage>
</organism>
<accession>A0A9W5R044</accession>
<dbReference type="SUPFAM" id="SSF53067">
    <property type="entry name" value="Actin-like ATPase domain"/>
    <property type="match status" value="2"/>
</dbReference>
<reference evidence="2 3" key="1">
    <citation type="submission" date="2012-12" db="EMBL/GenBank/DDBJ databases">
        <title>The Genome Sequence of Bacillus cereus VD184.</title>
        <authorList>
            <consortium name="The Broad Institute Genome Sequencing Platform"/>
            <consortium name="The Broad Institute Genome Sequencing Center for Infectious Disease"/>
            <person name="Feldgarden M."/>
            <person name="Van der Auwera G.A."/>
            <person name="Mahillon J."/>
            <person name="Duprez V."/>
            <person name="Timmery S."/>
            <person name="Mattelet C."/>
            <person name="Dierick K."/>
            <person name="Sun M."/>
            <person name="Yu Z."/>
            <person name="Zhu L."/>
            <person name="Hu X."/>
            <person name="Shank E.B."/>
            <person name="Swiecicka I."/>
            <person name="Hansen B.M."/>
            <person name="Andrup L."/>
            <person name="Walker B."/>
            <person name="Young S.K."/>
            <person name="Zeng Q."/>
            <person name="Gargeya S."/>
            <person name="Fitzgerald M."/>
            <person name="Haas B."/>
            <person name="Abouelleil A."/>
            <person name="Alvarado L."/>
            <person name="Arachchi H.M."/>
            <person name="Berlin A.M."/>
            <person name="Chapman S.B."/>
            <person name="Dewar J."/>
            <person name="Goldberg J."/>
            <person name="Griggs A."/>
            <person name="Gujja S."/>
            <person name="Hansen M."/>
            <person name="Howarth C."/>
            <person name="Imamovic A."/>
            <person name="Larimer J."/>
            <person name="McCowan C."/>
            <person name="Murphy C."/>
            <person name="Neiman D."/>
            <person name="Pearson M."/>
            <person name="Priest M."/>
            <person name="Roberts A."/>
            <person name="Saif S."/>
            <person name="Shea T."/>
            <person name="Sisk P."/>
            <person name="Sykes S."/>
            <person name="Wortman J."/>
            <person name="Nusbaum C."/>
            <person name="Birren B."/>
        </authorList>
    </citation>
    <scope>NUCLEOTIDE SEQUENCE [LARGE SCALE GENOMIC DNA]</scope>
    <source>
        <strain evidence="2 3">VD184</strain>
    </source>
</reference>
<dbReference type="Pfam" id="PF17989">
    <property type="entry name" value="ALP_N"/>
    <property type="match status" value="1"/>
</dbReference>
<name>A0A9W5R044_BACCE</name>
<protein>
    <recommendedName>
        <fullName evidence="1">Actin-like protein N-terminal domain-containing protein</fullName>
    </recommendedName>
</protein>
<dbReference type="RefSeq" id="WP_016124162.1">
    <property type="nucleotide sequence ID" value="NZ_KB976855.1"/>
</dbReference>